<dbReference type="Proteomes" id="UP000515908">
    <property type="component" value="Chromosome 03"/>
</dbReference>
<feature type="transmembrane region" description="Helical" evidence="2">
    <location>
        <begin position="141"/>
        <end position="163"/>
    </location>
</feature>
<dbReference type="VEuPathDB" id="TriTrypDB:ADEAN_000191300"/>
<sequence>MLFVYPTPQYPRKPLEYVFKGLYLLCMVLHVISISVLIADFYTRLQTSMIDYFTSSTLTVAPNLALVMKDCAYVSKVKLNGITADVTINSDSLPYGLLTTSQYIISLFVVEFLMVINNGICSMNYSKGNRHLRFFGIHVPFYHITIVFTYVYSIAIIVITWVFESNRTFFRDAVRHCAEEQEAADPVALLAAEYDDVNIFTTAVYWPFAVTCFTLLIYFFAAAVLCWNSEDEATLLLSEADAPWEKRGVMCATYKPLLKIHTAQRNGIVEDARKAISEGQQVRIVRSYQLMTEEDFDVLVKAMREQVMQALKERQFEKLKENFGDRESQIDEGGLMWRQAMPWKLKEGDRDPSPAEADNFYPDVDQMLYGSGDLYNNNNNQEEMYPLEDLGLDEDDFRDVVEDNGNYSNDNNNNVFYDEDGEQIILQEEPTYDDNRRYHDDYSERGYNDYNNNNNNNNNNMDDEDYFYNGQDNYEPSPVSPTGDEYSPAEEWSNTRRRNNPNNNNNNNYNNSHRRGYDDADYDNGDEMSFDDF</sequence>
<feature type="compositionally biased region" description="Low complexity" evidence="1">
    <location>
        <begin position="448"/>
        <end position="460"/>
    </location>
</feature>
<gene>
    <name evidence="3" type="ORF">ADEAN_000191300</name>
</gene>
<evidence type="ECO:0000256" key="1">
    <source>
        <dbReference type="SAM" id="MobiDB-lite"/>
    </source>
</evidence>
<reference evidence="3 4" key="1">
    <citation type="submission" date="2020-08" db="EMBL/GenBank/DDBJ databases">
        <authorList>
            <person name="Newling K."/>
            <person name="Davey J."/>
            <person name="Forrester S."/>
        </authorList>
    </citation>
    <scope>NUCLEOTIDE SEQUENCE [LARGE SCALE GENOMIC DNA]</scope>
    <source>
        <strain evidence="4">Crithidia deanei Carvalho (ATCC PRA-265)</strain>
    </source>
</reference>
<feature type="compositionally biased region" description="Basic and acidic residues" evidence="1">
    <location>
        <begin position="433"/>
        <end position="447"/>
    </location>
</feature>
<feature type="region of interest" description="Disordered" evidence="1">
    <location>
        <begin position="399"/>
        <end position="533"/>
    </location>
</feature>
<feature type="transmembrane region" description="Helical" evidence="2">
    <location>
        <begin position="103"/>
        <end position="120"/>
    </location>
</feature>
<dbReference type="PANTHER" id="PTHR23353:SF23">
    <property type="entry name" value="PROTEIN HAIRLESS"/>
    <property type="match status" value="1"/>
</dbReference>
<feature type="transmembrane region" description="Helical" evidence="2">
    <location>
        <begin position="204"/>
        <end position="227"/>
    </location>
</feature>
<feature type="compositionally biased region" description="Acidic residues" evidence="1">
    <location>
        <begin position="519"/>
        <end position="533"/>
    </location>
</feature>
<evidence type="ECO:0000256" key="2">
    <source>
        <dbReference type="SAM" id="Phobius"/>
    </source>
</evidence>
<dbReference type="EMBL" id="LR877147">
    <property type="protein sequence ID" value="CAD2214467.1"/>
    <property type="molecule type" value="Genomic_DNA"/>
</dbReference>
<name>A0A7G2C6P7_9TRYP</name>
<evidence type="ECO:0000313" key="3">
    <source>
        <dbReference type="EMBL" id="CAD2214467.1"/>
    </source>
</evidence>
<feature type="transmembrane region" description="Helical" evidence="2">
    <location>
        <begin position="21"/>
        <end position="42"/>
    </location>
</feature>
<keyword evidence="4" id="KW-1185">Reference proteome</keyword>
<feature type="compositionally biased region" description="Low complexity" evidence="1">
    <location>
        <begin position="500"/>
        <end position="511"/>
    </location>
</feature>
<dbReference type="AlphaFoldDB" id="A0A7G2C6P7"/>
<keyword evidence="2" id="KW-1133">Transmembrane helix</keyword>
<keyword evidence="2" id="KW-0812">Transmembrane</keyword>
<dbReference type="InterPro" id="IPR053019">
    <property type="entry name" value="GATA_zinc_finger"/>
</dbReference>
<feature type="compositionally biased region" description="Low complexity" evidence="1">
    <location>
        <begin position="404"/>
        <end position="414"/>
    </location>
</feature>
<organism evidence="3 4">
    <name type="scientific">Angomonas deanei</name>
    <dbReference type="NCBI Taxonomy" id="59799"/>
    <lineage>
        <taxon>Eukaryota</taxon>
        <taxon>Discoba</taxon>
        <taxon>Euglenozoa</taxon>
        <taxon>Kinetoplastea</taxon>
        <taxon>Metakinetoplastina</taxon>
        <taxon>Trypanosomatida</taxon>
        <taxon>Trypanosomatidae</taxon>
        <taxon>Strigomonadinae</taxon>
        <taxon>Angomonas</taxon>
    </lineage>
</organism>
<evidence type="ECO:0000313" key="4">
    <source>
        <dbReference type="Proteomes" id="UP000515908"/>
    </source>
</evidence>
<keyword evidence="2" id="KW-0472">Membrane</keyword>
<proteinExistence type="predicted"/>
<accession>A0A7G2C6P7</accession>
<dbReference type="PANTHER" id="PTHR23353">
    <property type="entry name" value="RAB-GAP/TBC-RELATED"/>
    <property type="match status" value="1"/>
</dbReference>
<protein>
    <submittedName>
        <fullName evidence="3">Uncharacterized protein</fullName>
    </submittedName>
</protein>